<evidence type="ECO:0000313" key="2">
    <source>
        <dbReference type="EMBL" id="GLH96400.1"/>
    </source>
</evidence>
<comment type="caution">
    <text evidence="2">The sequence shown here is derived from an EMBL/GenBank/DDBJ whole genome shotgun (WGS) entry which is preliminary data.</text>
</comment>
<dbReference type="InterPro" id="IPR016032">
    <property type="entry name" value="Sig_transdc_resp-reg_C-effctor"/>
</dbReference>
<sequence length="343" mass="37602">MTGGVRKLTIGKAVPLLPRWGLSADADLVYRYLVSFGPQTTTAVAASLGLGLRRVRTALEQLEEPSLVQSVGEPSGSGFDATWHAIPVNKAVTTLRRRAAPRVPAAAAVASQPVADRRFAVRHLPDRAASRRRIAELVTVESVEHLSMNPEEVISSEALAVAAPMDIALLERRVRLQSLGRAPTDGDRLSRHATRLAQLGGMYREATRLPHKLMIFDRRIALVAVDPLDLDHGTWEFDDPTAVDSLVRLFLRHWTDATDPHRDGVRDIVLTPREKAVIALLAEGHTDDTAAQRLGMSRRSITYALRGLMDRIGVENRFQLGLALGAMYAATPPQNTFTEGDDR</sequence>
<dbReference type="InterPro" id="IPR051797">
    <property type="entry name" value="TrmB-like"/>
</dbReference>
<gene>
    <name evidence="2" type="ORF">Pa4123_16740</name>
</gene>
<name>A0ABQ5QP20_9ACTN</name>
<dbReference type="PANTHER" id="PTHR34293">
    <property type="entry name" value="HTH-TYPE TRANSCRIPTIONAL REGULATOR TRMBL2"/>
    <property type="match status" value="1"/>
</dbReference>
<dbReference type="PANTHER" id="PTHR34293:SF1">
    <property type="entry name" value="HTH-TYPE TRANSCRIPTIONAL REGULATOR TRMBL2"/>
    <property type="match status" value="1"/>
</dbReference>
<accession>A0ABQ5QP20</accession>
<dbReference type="Pfam" id="PF00196">
    <property type="entry name" value="GerE"/>
    <property type="match status" value="1"/>
</dbReference>
<keyword evidence="3" id="KW-1185">Reference proteome</keyword>
<reference evidence="2" key="1">
    <citation type="submission" date="2022-12" db="EMBL/GenBank/DDBJ databases">
        <title>New Phytohabitans aurantiacus sp. RD004123 nov., an actinomycete isolated from soil.</title>
        <authorList>
            <person name="Triningsih D.W."/>
            <person name="Harunari E."/>
            <person name="Igarashi Y."/>
        </authorList>
    </citation>
    <scope>NUCLEOTIDE SEQUENCE</scope>
    <source>
        <strain evidence="2">RD004123</strain>
    </source>
</reference>
<proteinExistence type="predicted"/>
<protein>
    <recommendedName>
        <fullName evidence="1">HTH luxR-type domain-containing protein</fullName>
    </recommendedName>
</protein>
<evidence type="ECO:0000259" key="1">
    <source>
        <dbReference type="PROSITE" id="PS50043"/>
    </source>
</evidence>
<feature type="domain" description="HTH luxR-type" evidence="1">
    <location>
        <begin position="263"/>
        <end position="328"/>
    </location>
</feature>
<dbReference type="SUPFAM" id="SSF46894">
    <property type="entry name" value="C-terminal effector domain of the bipartite response regulators"/>
    <property type="match status" value="1"/>
</dbReference>
<dbReference type="PROSITE" id="PS50043">
    <property type="entry name" value="HTH_LUXR_2"/>
    <property type="match status" value="1"/>
</dbReference>
<dbReference type="InterPro" id="IPR036388">
    <property type="entry name" value="WH-like_DNA-bd_sf"/>
</dbReference>
<dbReference type="Gene3D" id="1.10.10.10">
    <property type="entry name" value="Winged helix-like DNA-binding domain superfamily/Winged helix DNA-binding domain"/>
    <property type="match status" value="2"/>
</dbReference>
<evidence type="ECO:0000313" key="3">
    <source>
        <dbReference type="Proteomes" id="UP001144280"/>
    </source>
</evidence>
<organism evidence="2 3">
    <name type="scientific">Phytohabitans aurantiacus</name>
    <dbReference type="NCBI Taxonomy" id="3016789"/>
    <lineage>
        <taxon>Bacteria</taxon>
        <taxon>Bacillati</taxon>
        <taxon>Actinomycetota</taxon>
        <taxon>Actinomycetes</taxon>
        <taxon>Micromonosporales</taxon>
        <taxon>Micromonosporaceae</taxon>
    </lineage>
</organism>
<dbReference type="SMART" id="SM00421">
    <property type="entry name" value="HTH_LUXR"/>
    <property type="match status" value="1"/>
</dbReference>
<dbReference type="InterPro" id="IPR000792">
    <property type="entry name" value="Tscrpt_reg_LuxR_C"/>
</dbReference>
<dbReference type="Proteomes" id="UP001144280">
    <property type="component" value="Unassembled WGS sequence"/>
</dbReference>
<dbReference type="EMBL" id="BSDI01000007">
    <property type="protein sequence ID" value="GLH96400.1"/>
    <property type="molecule type" value="Genomic_DNA"/>
</dbReference>